<keyword evidence="2" id="KW-1185">Reference proteome</keyword>
<accession>A0A1D2MDH4</accession>
<protein>
    <submittedName>
        <fullName evidence="1">Uncharacterized protein</fullName>
    </submittedName>
</protein>
<comment type="caution">
    <text evidence="1">The sequence shown here is derived from an EMBL/GenBank/DDBJ whole genome shotgun (WGS) entry which is preliminary data.</text>
</comment>
<evidence type="ECO:0000313" key="2">
    <source>
        <dbReference type="Proteomes" id="UP000094527"/>
    </source>
</evidence>
<reference evidence="1 2" key="1">
    <citation type="journal article" date="2016" name="Genome Biol. Evol.">
        <title>Gene Family Evolution Reflects Adaptation to Soil Environmental Stressors in the Genome of the Collembolan Orchesella cincta.</title>
        <authorList>
            <person name="Faddeeva-Vakhrusheva A."/>
            <person name="Derks M.F."/>
            <person name="Anvar S.Y."/>
            <person name="Agamennone V."/>
            <person name="Suring W."/>
            <person name="Smit S."/>
            <person name="van Straalen N.M."/>
            <person name="Roelofs D."/>
        </authorList>
    </citation>
    <scope>NUCLEOTIDE SEQUENCE [LARGE SCALE GENOMIC DNA]</scope>
    <source>
        <tissue evidence="1">Mixed pool</tissue>
    </source>
</reference>
<name>A0A1D2MDH4_ORCCI</name>
<dbReference type="EMBL" id="LJIJ01001746">
    <property type="protein sequence ID" value="ODM90914.1"/>
    <property type="molecule type" value="Genomic_DNA"/>
</dbReference>
<organism evidence="1 2">
    <name type="scientific">Orchesella cincta</name>
    <name type="common">Springtail</name>
    <name type="synonym">Podura cincta</name>
    <dbReference type="NCBI Taxonomy" id="48709"/>
    <lineage>
        <taxon>Eukaryota</taxon>
        <taxon>Metazoa</taxon>
        <taxon>Ecdysozoa</taxon>
        <taxon>Arthropoda</taxon>
        <taxon>Hexapoda</taxon>
        <taxon>Collembola</taxon>
        <taxon>Entomobryomorpha</taxon>
        <taxon>Entomobryoidea</taxon>
        <taxon>Orchesellidae</taxon>
        <taxon>Orchesellinae</taxon>
        <taxon>Orchesella</taxon>
    </lineage>
</organism>
<dbReference type="AlphaFoldDB" id="A0A1D2MDH4"/>
<dbReference type="Proteomes" id="UP000094527">
    <property type="component" value="Unassembled WGS sequence"/>
</dbReference>
<sequence>SYARQIVQEDTHEGVIFHYYKPNDDTPTYSLSNGNKKSYLVAKYGVWLQFTSKWEMFHSLTLDCHRNFGVPSNKQMLRKTSLNSSRPKRFSWTHNDRKDLQIHGSCNGGEVFTEFLNLGEELNKQFRIVVKYLTQCQRANHRNKLNCSLFATTGKTVWGCIAT</sequence>
<gene>
    <name evidence="1" type="ORF">Ocin01_15767</name>
</gene>
<feature type="non-terminal residue" evidence="1">
    <location>
        <position position="1"/>
    </location>
</feature>
<proteinExistence type="predicted"/>
<evidence type="ECO:0000313" key="1">
    <source>
        <dbReference type="EMBL" id="ODM90914.1"/>
    </source>
</evidence>